<dbReference type="Gene3D" id="2.60.420.10">
    <property type="entry name" value="Maltose phosphorylase, domain 3"/>
    <property type="match status" value="1"/>
</dbReference>
<evidence type="ECO:0000259" key="7">
    <source>
        <dbReference type="Pfam" id="PF17390"/>
    </source>
</evidence>
<dbReference type="InterPro" id="IPR008902">
    <property type="entry name" value="Rhamnosid_concanavalin"/>
</dbReference>
<organism evidence="8 9">
    <name type="scientific">Hydrogeniiclostridium mannosilyticum</name>
    <dbReference type="NCBI Taxonomy" id="2764322"/>
    <lineage>
        <taxon>Bacteria</taxon>
        <taxon>Bacillati</taxon>
        <taxon>Bacillota</taxon>
        <taxon>Clostridia</taxon>
        <taxon>Eubacteriales</taxon>
        <taxon>Acutalibacteraceae</taxon>
        <taxon>Hydrogeniiclostridium</taxon>
    </lineage>
</organism>
<name>A0A328U8L0_9FIRM</name>
<sequence>MNFTLYCDSLVNPIIVDRAPRLSWKVGTDPASVTTGVTGGFAQTAYKICVATSREKLAAADVWCSGEVLSDQSVDIELPAELKSSTRYWWNVAVTDSTGTTHTSEADWFETGLLNPEDWKAQWISAGSRYITNWAMQYRREFLVCSEVAKAKVYISGLGFYELTINGEKVGDHVLDPGITEFPQKVFYVGYDVTSQIRNGGNALGVVLGDGWYHQSQLMEGGGIYGDPCLLLQLEITYKSGVKQYIVSDGGWKTFYSPITMNNIYVGETYDGRMEQPGWDLYGHSEDGWFSVVPDNAPKGKLVPQLMPPVRVTQELKPVALTKPQDGVFVFDMGKNSAGYVRLKISGTPGNEVVMRFGEAVTEDGMVDVDSTGVFHIRGVQTLRYIFGKTGEIVWEPKFIYFGFRYVELTGAHADVTVETLTGLKAHTDLAPKADFVCAMPVLNQMQELFRNTFTSNIHSVPTDCPAREKCGWTGDANIIADTSMVMWDAQLFWDKYIDDIVTAHREHGIYNNIAPGKRGCGDTVPAWGTAMLTVPWNCYQAYGCRSILEKYYDEMAAYTAYMEANTTDYIYNDHPYKLADWCAPYGYDPAQQYFETSTAYYYYGLCIMAQTAQVLGKAEDEKRYAGLAAKVKEVFLAKYYDAENHCYGTQTLTSFCAELGLYPEGEKAAMAAWCAQDIINHDYHVTCGHIGLRYIYKFMSEFGYYEVLDKTLNSRTYPSFGAQIEMGATTLWESFTLSTHNQSLNHPFKGAFSLWFYEDVLGIKKTSPGYKTFTVKPVVTPIVPWAKGEVETVYGKISVDYKVGGHFKVMIPANTTAEVYVPHEDGSFTKHTLASGFYSL</sequence>
<gene>
    <name evidence="8" type="ORF">DPQ25_12545</name>
</gene>
<dbReference type="InterPro" id="IPR012341">
    <property type="entry name" value="6hp_glycosidase-like_sf"/>
</dbReference>
<dbReference type="EMBL" id="QLYR01000011">
    <property type="protein sequence ID" value="RAQ22606.1"/>
    <property type="molecule type" value="Genomic_DNA"/>
</dbReference>
<evidence type="ECO:0000256" key="1">
    <source>
        <dbReference type="ARBA" id="ARBA00001445"/>
    </source>
</evidence>
<dbReference type="Pfam" id="PF17389">
    <property type="entry name" value="Bac_rhamnosid6H"/>
    <property type="match status" value="1"/>
</dbReference>
<evidence type="ECO:0000259" key="4">
    <source>
        <dbReference type="Pfam" id="PF05592"/>
    </source>
</evidence>
<dbReference type="InterPro" id="IPR035398">
    <property type="entry name" value="Bac_rhamnosid_C"/>
</dbReference>
<dbReference type="InterPro" id="IPR035396">
    <property type="entry name" value="Bac_rhamnosid6H"/>
</dbReference>
<dbReference type="AlphaFoldDB" id="A0A328U8L0"/>
<dbReference type="Proteomes" id="UP000249377">
    <property type="component" value="Unassembled WGS sequence"/>
</dbReference>
<dbReference type="PANTHER" id="PTHR33307:SF6">
    <property type="entry name" value="ALPHA-RHAMNOSIDASE (EUROFUNG)-RELATED"/>
    <property type="match status" value="1"/>
</dbReference>
<dbReference type="Gene3D" id="2.60.40.10">
    <property type="entry name" value="Immunoglobulins"/>
    <property type="match status" value="1"/>
</dbReference>
<dbReference type="Pfam" id="PF25788">
    <property type="entry name" value="Ig_Rha78A_N"/>
    <property type="match status" value="1"/>
</dbReference>
<dbReference type="GO" id="GO:0030596">
    <property type="term" value="F:alpha-L-rhamnosidase activity"/>
    <property type="evidence" value="ECO:0007669"/>
    <property type="project" value="UniProtKB-EC"/>
</dbReference>
<dbReference type="InterPro" id="IPR013737">
    <property type="entry name" value="Bac_rhamnosid_N"/>
</dbReference>
<evidence type="ECO:0000313" key="9">
    <source>
        <dbReference type="Proteomes" id="UP000249377"/>
    </source>
</evidence>
<reference evidence="8 9" key="1">
    <citation type="submission" date="2018-06" db="EMBL/GenBank/DDBJ databases">
        <title>Noncontiguous genome sequence of Ruminococcaceae bacterium ASD2818.</title>
        <authorList>
            <person name="Chaplin A.V."/>
            <person name="Sokolova S.R."/>
            <person name="Kochetkova T.O."/>
            <person name="Goltsov A.Y."/>
            <person name="Trofimov D.Y."/>
            <person name="Efimov B.A."/>
        </authorList>
    </citation>
    <scope>NUCLEOTIDE SEQUENCE [LARGE SCALE GENOMIC DNA]</scope>
    <source>
        <strain evidence="8 9">ASD2818</strain>
    </source>
</reference>
<feature type="domain" description="Bacterial alpha-L-rhamnosidase N-terminal" evidence="5">
    <location>
        <begin position="147"/>
        <end position="314"/>
    </location>
</feature>
<keyword evidence="9" id="KW-1185">Reference proteome</keyword>
<dbReference type="Gene3D" id="2.60.120.260">
    <property type="entry name" value="Galactose-binding domain-like"/>
    <property type="match status" value="2"/>
</dbReference>
<dbReference type="PANTHER" id="PTHR33307">
    <property type="entry name" value="ALPHA-RHAMNOSIDASE (EUROFUNG)"/>
    <property type="match status" value="1"/>
</dbReference>
<dbReference type="Pfam" id="PF08531">
    <property type="entry name" value="Bac_rhamnosid_N"/>
    <property type="match status" value="1"/>
</dbReference>
<evidence type="ECO:0000259" key="6">
    <source>
        <dbReference type="Pfam" id="PF17389"/>
    </source>
</evidence>
<dbReference type="InterPro" id="IPR008928">
    <property type="entry name" value="6-hairpin_glycosidase_sf"/>
</dbReference>
<dbReference type="InterPro" id="IPR013783">
    <property type="entry name" value="Ig-like_fold"/>
</dbReference>
<dbReference type="GO" id="GO:0005975">
    <property type="term" value="P:carbohydrate metabolic process"/>
    <property type="evidence" value="ECO:0007669"/>
    <property type="project" value="InterPro"/>
</dbReference>
<feature type="domain" description="Alpha-L-rhamnosidase six-hairpin glycosidase" evidence="6">
    <location>
        <begin position="434"/>
        <end position="761"/>
    </location>
</feature>
<evidence type="ECO:0000256" key="2">
    <source>
        <dbReference type="ARBA" id="ARBA00012652"/>
    </source>
</evidence>
<dbReference type="Gene3D" id="1.50.10.10">
    <property type="match status" value="1"/>
</dbReference>
<dbReference type="Pfam" id="PF05592">
    <property type="entry name" value="Bac_rhamnosid"/>
    <property type="match status" value="1"/>
</dbReference>
<feature type="domain" description="Alpha-L-rhamnosidase concanavalin-like" evidence="4">
    <location>
        <begin position="323"/>
        <end position="426"/>
    </location>
</feature>
<evidence type="ECO:0000256" key="3">
    <source>
        <dbReference type="ARBA" id="ARBA00022801"/>
    </source>
</evidence>
<dbReference type="InterPro" id="IPR016007">
    <property type="entry name" value="Alpha_rhamnosid"/>
</dbReference>
<comment type="caution">
    <text evidence="8">The sequence shown here is derived from an EMBL/GenBank/DDBJ whole genome shotgun (WGS) entry which is preliminary data.</text>
</comment>
<dbReference type="SUPFAM" id="SSF48208">
    <property type="entry name" value="Six-hairpin glycosidases"/>
    <property type="match status" value="1"/>
</dbReference>
<proteinExistence type="predicted"/>
<dbReference type="PIRSF" id="PIRSF010631">
    <property type="entry name" value="A-rhamnsds"/>
    <property type="match status" value="1"/>
</dbReference>
<feature type="domain" description="Alpha-L-rhamnosidase C-terminal" evidence="7">
    <location>
        <begin position="763"/>
        <end position="829"/>
    </location>
</feature>
<comment type="catalytic activity">
    <reaction evidence="1">
        <text>Hydrolysis of terminal non-reducing alpha-L-rhamnose residues in alpha-L-rhamnosides.</text>
        <dbReference type="EC" id="3.2.1.40"/>
    </reaction>
</comment>
<protein>
    <recommendedName>
        <fullName evidence="2">alpha-L-rhamnosidase</fullName>
        <ecNumber evidence="2">3.2.1.40</ecNumber>
    </recommendedName>
</protein>
<dbReference type="Pfam" id="PF17390">
    <property type="entry name" value="Bac_rhamnosid_C"/>
    <property type="match status" value="1"/>
</dbReference>
<dbReference type="EC" id="3.2.1.40" evidence="2"/>
<keyword evidence="3" id="KW-0378">Hydrolase</keyword>
<evidence type="ECO:0000313" key="8">
    <source>
        <dbReference type="EMBL" id="RAQ22606.1"/>
    </source>
</evidence>
<evidence type="ECO:0000259" key="5">
    <source>
        <dbReference type="Pfam" id="PF08531"/>
    </source>
</evidence>
<dbReference type="RefSeq" id="WP_112333517.1">
    <property type="nucleotide sequence ID" value="NZ_QLYR01000011.1"/>
</dbReference>
<accession>A0A328U8L0</accession>